<dbReference type="Proteomes" id="UP000005239">
    <property type="component" value="Unassembled WGS sequence"/>
</dbReference>
<protein>
    <submittedName>
        <fullName evidence="2">Uncharacterized protein</fullName>
    </submittedName>
</protein>
<evidence type="ECO:0000313" key="3">
    <source>
        <dbReference type="Proteomes" id="UP000005239"/>
    </source>
</evidence>
<accession>A0A8R1V3X2</accession>
<dbReference type="AlphaFoldDB" id="A0A2A6D147"/>
<feature type="compositionally biased region" description="Basic and acidic residues" evidence="1">
    <location>
        <begin position="42"/>
        <end position="68"/>
    </location>
</feature>
<gene>
    <name evidence="2" type="primary">WBGene00283581</name>
</gene>
<dbReference type="EnsemblMetazoa" id="PPA45212.1">
    <property type="protein sequence ID" value="PPA45212.1"/>
    <property type="gene ID" value="WBGene00283581"/>
</dbReference>
<proteinExistence type="predicted"/>
<evidence type="ECO:0000256" key="1">
    <source>
        <dbReference type="SAM" id="MobiDB-lite"/>
    </source>
</evidence>
<name>A0A2A6D147_PRIPA</name>
<reference evidence="2" key="2">
    <citation type="submission" date="2022-06" db="UniProtKB">
        <authorList>
            <consortium name="EnsemblMetazoa"/>
        </authorList>
    </citation>
    <scope>IDENTIFICATION</scope>
    <source>
        <strain evidence="2">PS312</strain>
    </source>
</reference>
<feature type="region of interest" description="Disordered" evidence="1">
    <location>
        <begin position="1"/>
        <end position="68"/>
    </location>
</feature>
<evidence type="ECO:0000313" key="2">
    <source>
        <dbReference type="EnsemblMetazoa" id="PPA45212.1"/>
    </source>
</evidence>
<organism evidence="2 3">
    <name type="scientific">Pristionchus pacificus</name>
    <name type="common">Parasitic nematode worm</name>
    <dbReference type="NCBI Taxonomy" id="54126"/>
    <lineage>
        <taxon>Eukaryota</taxon>
        <taxon>Metazoa</taxon>
        <taxon>Ecdysozoa</taxon>
        <taxon>Nematoda</taxon>
        <taxon>Chromadorea</taxon>
        <taxon>Rhabditida</taxon>
        <taxon>Rhabditina</taxon>
        <taxon>Diplogasteromorpha</taxon>
        <taxon>Diplogasteroidea</taxon>
        <taxon>Neodiplogasteridae</taxon>
        <taxon>Pristionchus</taxon>
    </lineage>
</organism>
<sequence>MKDERKNENEEDENGTRECNWVEGLSQTRREEFGREVRHRYNRGEEKKRNERMEGQNRKKQERSSQYD</sequence>
<keyword evidence="3" id="KW-1185">Reference proteome</keyword>
<reference evidence="3" key="1">
    <citation type="journal article" date="2008" name="Nat. Genet.">
        <title>The Pristionchus pacificus genome provides a unique perspective on nematode lifestyle and parasitism.</title>
        <authorList>
            <person name="Dieterich C."/>
            <person name="Clifton S.W."/>
            <person name="Schuster L.N."/>
            <person name="Chinwalla A."/>
            <person name="Delehaunty K."/>
            <person name="Dinkelacker I."/>
            <person name="Fulton L."/>
            <person name="Fulton R."/>
            <person name="Godfrey J."/>
            <person name="Minx P."/>
            <person name="Mitreva M."/>
            <person name="Roeseler W."/>
            <person name="Tian H."/>
            <person name="Witte H."/>
            <person name="Yang S.P."/>
            <person name="Wilson R.K."/>
            <person name="Sommer R.J."/>
        </authorList>
    </citation>
    <scope>NUCLEOTIDE SEQUENCE [LARGE SCALE GENOMIC DNA]</scope>
    <source>
        <strain evidence="3">PS312</strain>
    </source>
</reference>
<accession>A0A2A6D147</accession>